<proteinExistence type="predicted"/>
<dbReference type="InterPro" id="IPR018687">
    <property type="entry name" value="DUF2177_membr"/>
</dbReference>
<feature type="transmembrane region" description="Helical" evidence="1">
    <location>
        <begin position="69"/>
        <end position="88"/>
    </location>
</feature>
<evidence type="ECO:0008006" key="3">
    <source>
        <dbReference type="Google" id="ProtNLM"/>
    </source>
</evidence>
<dbReference type="Pfam" id="PF09945">
    <property type="entry name" value="DUF2177"/>
    <property type="match status" value="1"/>
</dbReference>
<evidence type="ECO:0000313" key="2">
    <source>
        <dbReference type="EMBL" id="QHU14001.1"/>
    </source>
</evidence>
<dbReference type="AlphaFoldDB" id="A0A6C0KA20"/>
<feature type="transmembrane region" description="Helical" evidence="1">
    <location>
        <begin position="44"/>
        <end position="63"/>
    </location>
</feature>
<name>A0A6C0KA20_9ZZZZ</name>
<dbReference type="EMBL" id="MN740829">
    <property type="protein sequence ID" value="QHU14001.1"/>
    <property type="molecule type" value="Genomic_DNA"/>
</dbReference>
<accession>A0A6C0KA20</accession>
<keyword evidence="1" id="KW-1133">Transmembrane helix</keyword>
<keyword evidence="1" id="KW-0812">Transmembrane</keyword>
<evidence type="ECO:0000256" key="1">
    <source>
        <dbReference type="SAM" id="Phobius"/>
    </source>
</evidence>
<sequence>MNDFVTIVVLALMMLVLDAPWLYLNSGWVQDFVSDIQGGRSMQLRPWAGVPVYLALGYLVTQAKSAPRAFLLGLCTYAVYDFTQLFTFDKYPFEFAIADTLWGGTLMAVTWSIATRFELL</sequence>
<feature type="transmembrane region" description="Helical" evidence="1">
    <location>
        <begin position="6"/>
        <end position="24"/>
    </location>
</feature>
<organism evidence="2">
    <name type="scientific">viral metagenome</name>
    <dbReference type="NCBI Taxonomy" id="1070528"/>
    <lineage>
        <taxon>unclassified sequences</taxon>
        <taxon>metagenomes</taxon>
        <taxon>organismal metagenomes</taxon>
    </lineage>
</organism>
<reference evidence="2" key="1">
    <citation type="journal article" date="2020" name="Nature">
        <title>Giant virus diversity and host interactions through global metagenomics.</title>
        <authorList>
            <person name="Schulz F."/>
            <person name="Roux S."/>
            <person name="Paez-Espino D."/>
            <person name="Jungbluth S."/>
            <person name="Walsh D.A."/>
            <person name="Denef V.J."/>
            <person name="McMahon K.D."/>
            <person name="Konstantinidis K.T."/>
            <person name="Eloe-Fadrosh E.A."/>
            <person name="Kyrpides N.C."/>
            <person name="Woyke T."/>
        </authorList>
    </citation>
    <scope>NUCLEOTIDE SEQUENCE</scope>
    <source>
        <strain evidence="2">GVMAG-S-1101182-85</strain>
    </source>
</reference>
<keyword evidence="1" id="KW-0472">Membrane</keyword>
<feature type="transmembrane region" description="Helical" evidence="1">
    <location>
        <begin position="95"/>
        <end position="114"/>
    </location>
</feature>
<protein>
    <recommendedName>
        <fullName evidence="3">DUF2177 family protein</fullName>
    </recommendedName>
</protein>